<dbReference type="InterPro" id="IPR057499">
    <property type="entry name" value="Kelch_FKB95"/>
</dbReference>
<evidence type="ECO:0000259" key="1">
    <source>
        <dbReference type="PROSITE" id="PS50181"/>
    </source>
</evidence>
<reference evidence="2" key="1">
    <citation type="journal article" date="2014" name="Nat. Commun.">
        <title>The emerging biofuel crop Camelina sativa retains a highly undifferentiated hexaploid genome structure.</title>
        <authorList>
            <person name="Kagale S."/>
            <person name="Koh C."/>
            <person name="Nixon J."/>
            <person name="Bollina V."/>
            <person name="Clarke W.E."/>
            <person name="Tuteja R."/>
            <person name="Spillane C."/>
            <person name="Robinson S.J."/>
            <person name="Links M.G."/>
            <person name="Clarke C."/>
            <person name="Higgins E.E."/>
            <person name="Huebert T."/>
            <person name="Sharpe A.G."/>
            <person name="Parkin I.A."/>
        </authorList>
    </citation>
    <scope>NUCLEOTIDE SEQUENCE [LARGE SCALE GENOMIC DNA]</scope>
    <source>
        <strain evidence="2">cv. DH55</strain>
    </source>
</reference>
<evidence type="ECO:0000313" key="2">
    <source>
        <dbReference type="Proteomes" id="UP000694864"/>
    </source>
</evidence>
<dbReference type="GeneID" id="104748785"/>
<dbReference type="InterPro" id="IPR001810">
    <property type="entry name" value="F-box_dom"/>
</dbReference>
<keyword evidence="2" id="KW-1185">Reference proteome</keyword>
<feature type="domain" description="F-box" evidence="1">
    <location>
        <begin position="5"/>
        <end position="51"/>
    </location>
</feature>
<evidence type="ECO:0000313" key="3">
    <source>
        <dbReference type="RefSeq" id="XP_010468683.1"/>
    </source>
</evidence>
<name>A0ABM0WBL5_CAMSA</name>
<accession>A0ABM0WBL5</accession>
<reference evidence="3" key="2">
    <citation type="submission" date="2025-08" db="UniProtKB">
        <authorList>
            <consortium name="RefSeq"/>
        </authorList>
    </citation>
    <scope>IDENTIFICATION</scope>
    <source>
        <tissue evidence="3">Leaf</tissue>
    </source>
</reference>
<dbReference type="InterPro" id="IPR050354">
    <property type="entry name" value="F-box/kelch-repeat_ARATH"/>
</dbReference>
<gene>
    <name evidence="3" type="primary">LOC104748785</name>
</gene>
<dbReference type="CDD" id="cd22152">
    <property type="entry name" value="F-box_AtAFR-like"/>
    <property type="match status" value="1"/>
</dbReference>
<dbReference type="RefSeq" id="XP_010468683.1">
    <property type="nucleotide sequence ID" value="XM_010470381.1"/>
</dbReference>
<dbReference type="Proteomes" id="UP000694864">
    <property type="component" value="Chromosome 2"/>
</dbReference>
<organism evidence="2 3">
    <name type="scientific">Camelina sativa</name>
    <name type="common">False flax</name>
    <name type="synonym">Myagrum sativum</name>
    <dbReference type="NCBI Taxonomy" id="90675"/>
    <lineage>
        <taxon>Eukaryota</taxon>
        <taxon>Viridiplantae</taxon>
        <taxon>Streptophyta</taxon>
        <taxon>Embryophyta</taxon>
        <taxon>Tracheophyta</taxon>
        <taxon>Spermatophyta</taxon>
        <taxon>Magnoliopsida</taxon>
        <taxon>eudicotyledons</taxon>
        <taxon>Gunneridae</taxon>
        <taxon>Pentapetalae</taxon>
        <taxon>rosids</taxon>
        <taxon>malvids</taxon>
        <taxon>Brassicales</taxon>
        <taxon>Brassicaceae</taxon>
        <taxon>Camelineae</taxon>
        <taxon>Camelina</taxon>
    </lineage>
</organism>
<dbReference type="Gene3D" id="2.120.10.80">
    <property type="entry name" value="Kelch-type beta propeller"/>
    <property type="match status" value="1"/>
</dbReference>
<dbReference type="PROSITE" id="PS50181">
    <property type="entry name" value="FBOX"/>
    <property type="match status" value="1"/>
</dbReference>
<dbReference type="Pfam" id="PF25210">
    <property type="entry name" value="Kelch_FKB95"/>
    <property type="match status" value="1"/>
</dbReference>
<sequence length="396" mass="45794">MTNSPIDLPYLPDELLLHCLACVSRCYYPTLSLVSKRFCSLVASLELYKARTLLGRTEKCLYVCLRLSSETRPRWFTLCRNPTLTPNRSPNPNPKPNPDLNLRWFPSYNGPQRILANHTINEEKKLSDNHELVSVPTCIYYPPFGWPRAASGSNIYIIGGYFDASYSTKLVFFMDCRSHTSHKAPSTQMARNRPLVNVIDGKIYVVKGCKNPDSSNMIEFFDPKTQIWEYLPCPIADIHKSHELRSLAINGKLYLFGNKRVVYDPKENRWDVGSLDDRLHLASYYSSCVIDNVIYYYHAYIRRIWWYDPERRLGGLLLGLAKLPKLPTQVRMVDYGGKIMILWEKEVVPATKVIYCAEIALERRNTEDMYGKIEWRDIVLKLSKPYDILEVITATV</sequence>
<proteinExistence type="predicted"/>
<dbReference type="SMART" id="SM00256">
    <property type="entry name" value="FBOX"/>
    <property type="match status" value="1"/>
</dbReference>
<dbReference type="SUPFAM" id="SSF117281">
    <property type="entry name" value="Kelch motif"/>
    <property type="match status" value="1"/>
</dbReference>
<dbReference type="PANTHER" id="PTHR24414:SF82">
    <property type="entry name" value="GALACTOSE OXIDASE_KELCH REPEAT SUPERFAMILY PROTEIN"/>
    <property type="match status" value="1"/>
</dbReference>
<dbReference type="InterPro" id="IPR015915">
    <property type="entry name" value="Kelch-typ_b-propeller"/>
</dbReference>
<protein>
    <submittedName>
        <fullName evidence="3">F-box/kelch-repeat protein At4g11750</fullName>
    </submittedName>
</protein>
<dbReference type="Pfam" id="PF00646">
    <property type="entry name" value="F-box"/>
    <property type="match status" value="1"/>
</dbReference>
<dbReference type="PANTHER" id="PTHR24414">
    <property type="entry name" value="F-BOX/KELCH-REPEAT PROTEIN SKIP4"/>
    <property type="match status" value="1"/>
</dbReference>